<dbReference type="EMBL" id="JAAEAA010000008">
    <property type="protein sequence ID" value="NDK55776.1"/>
    <property type="molecule type" value="Genomic_DNA"/>
</dbReference>
<protein>
    <recommendedName>
        <fullName evidence="4 10">L-aspartate oxidase</fullName>
        <ecNumber evidence="4 10">1.4.3.16</ecNumber>
    </recommendedName>
</protein>
<dbReference type="Pfam" id="PF00890">
    <property type="entry name" value="FAD_binding_2"/>
    <property type="match status" value="1"/>
</dbReference>
<evidence type="ECO:0000256" key="8">
    <source>
        <dbReference type="ARBA" id="ARBA00023002"/>
    </source>
</evidence>
<evidence type="ECO:0000256" key="4">
    <source>
        <dbReference type="ARBA" id="ARBA00012173"/>
    </source>
</evidence>
<dbReference type="PANTHER" id="PTHR42716:SF2">
    <property type="entry name" value="L-ASPARTATE OXIDASE, CHLOROPLASTIC"/>
    <property type="match status" value="1"/>
</dbReference>
<accession>A0A6B2H542</accession>
<dbReference type="InterPro" id="IPR027477">
    <property type="entry name" value="Succ_DH/fumarate_Rdtase_cat_sf"/>
</dbReference>
<comment type="cofactor">
    <cofactor evidence="1 12">
        <name>FAD</name>
        <dbReference type="ChEBI" id="CHEBI:57692"/>
    </cofactor>
</comment>
<dbReference type="Gene3D" id="1.20.58.100">
    <property type="entry name" value="Fumarate reductase/succinate dehydrogenase flavoprotein-like, C-terminal domain"/>
    <property type="match status" value="1"/>
</dbReference>
<dbReference type="PIRSF" id="PIRSF000171">
    <property type="entry name" value="SDHA_APRA_LASPO"/>
    <property type="match status" value="1"/>
</dbReference>
<evidence type="ECO:0000256" key="10">
    <source>
        <dbReference type="NCBIfam" id="TIGR00551"/>
    </source>
</evidence>
<gene>
    <name evidence="15" type="primary">nadB</name>
    <name evidence="15" type="ORF">GWO68_07605</name>
</gene>
<feature type="domain" description="Fumarate reductase/succinate dehydrogenase flavoprotein-like C-terminal" evidence="14">
    <location>
        <begin position="429"/>
        <end position="500"/>
    </location>
</feature>
<comment type="function">
    <text evidence="12">Catalyzes the oxidation of L-aspartate to iminoaspartate.</text>
</comment>
<evidence type="ECO:0000313" key="15">
    <source>
        <dbReference type="EMBL" id="NDK55776.1"/>
    </source>
</evidence>
<evidence type="ECO:0000313" key="16">
    <source>
        <dbReference type="Proteomes" id="UP000478546"/>
    </source>
</evidence>
<keyword evidence="8 12" id="KW-0560">Oxidoreductase</keyword>
<comment type="subcellular location">
    <subcellularLocation>
        <location evidence="12">Cytoplasm</location>
    </subcellularLocation>
</comment>
<evidence type="ECO:0000256" key="3">
    <source>
        <dbReference type="ARBA" id="ARBA00008562"/>
    </source>
</evidence>
<dbReference type="InterPro" id="IPR036188">
    <property type="entry name" value="FAD/NAD-bd_sf"/>
</dbReference>
<feature type="active site" description="Proton acceptor" evidence="11">
    <location>
        <position position="281"/>
    </location>
</feature>
<dbReference type="SUPFAM" id="SSF51905">
    <property type="entry name" value="FAD/NAD(P)-binding domain"/>
    <property type="match status" value="1"/>
</dbReference>
<dbReference type="GO" id="GO:0008734">
    <property type="term" value="F:L-aspartate oxidase activity"/>
    <property type="evidence" value="ECO:0007669"/>
    <property type="project" value="UniProtKB-UniRule"/>
</dbReference>
<dbReference type="FunFam" id="3.90.700.10:FF:000002">
    <property type="entry name" value="L-aspartate oxidase"/>
    <property type="match status" value="1"/>
</dbReference>
<keyword evidence="5 12" id="KW-0285">Flavoprotein</keyword>
<dbReference type="PANTHER" id="PTHR42716">
    <property type="entry name" value="L-ASPARTATE OXIDASE"/>
    <property type="match status" value="1"/>
</dbReference>
<evidence type="ECO:0000259" key="14">
    <source>
        <dbReference type="Pfam" id="PF02910"/>
    </source>
</evidence>
<dbReference type="Proteomes" id="UP000478546">
    <property type="component" value="Unassembled WGS sequence"/>
</dbReference>
<dbReference type="SUPFAM" id="SSF46977">
    <property type="entry name" value="Succinate dehydrogenase/fumarate reductase flavoprotein C-terminal domain"/>
    <property type="match status" value="1"/>
</dbReference>
<organism evidence="15 16">
    <name type="scientific">Pontibacter fetidus</name>
    <dbReference type="NCBI Taxonomy" id="2700082"/>
    <lineage>
        <taxon>Bacteria</taxon>
        <taxon>Pseudomonadati</taxon>
        <taxon>Bacteroidota</taxon>
        <taxon>Cytophagia</taxon>
        <taxon>Cytophagales</taxon>
        <taxon>Hymenobacteraceae</taxon>
        <taxon>Pontibacter</taxon>
    </lineage>
</organism>
<keyword evidence="7 12" id="KW-0274">FAD</keyword>
<comment type="similarity">
    <text evidence="3 12">Belongs to the FAD-dependent oxidoreductase 2 family. NadB subfamily.</text>
</comment>
<comment type="caution">
    <text evidence="15">The sequence shown here is derived from an EMBL/GenBank/DDBJ whole genome shotgun (WGS) entry which is preliminary data.</text>
</comment>
<evidence type="ECO:0000256" key="9">
    <source>
        <dbReference type="ARBA" id="ARBA00048305"/>
    </source>
</evidence>
<evidence type="ECO:0000256" key="11">
    <source>
        <dbReference type="PIRSR" id="PIRSR000171-1"/>
    </source>
</evidence>
<sequence length="521" mass="56058">MNSLYFDYAVLGSGIAGLTFALEAAAKGKVLLISKTNLSETNTAYAQGGIAAVLSAVDSFEQHVQDTLTAGAGLCDEHAVQWMVARAPQSIKWLQQQGIHFDSEPDATIALGLEGGHCQHRIAHVKDHTGLSIQQALSKAAQQHPNITILEHHMGIELLTQRAYQETICYGLRVLDLEKSTYRAVLAKAVVLATGGSGQVYQHTTNPTIATSDGLAMAYRAGAAIKNMEFFQFHPTALYNPASKETFLISEALRGAGAELVLPDGTAFMHLYHEQGSLAPRDIVARAVYEQMHVHNSPCLYLDATRLPAGHLQKQFPFIYSKCKSIGIDATVELIPVIPAAHYQCGGIQTDLQGQTTITGLYAVGEVACTGVHGANRLASNSLLEGVVFGRAAAAHAALHAKQRFTCFKSIVYSLPDTCSDACVSEIKTEVQSLMWEYAGIVRTTEGLTIAKTKLAELNYKLEQCGTFSAAVQELQNMLTTSSLILEACLTRTQSIGGHYLAPDSAKLEPELPENISAVCL</sequence>
<evidence type="ECO:0000256" key="7">
    <source>
        <dbReference type="ARBA" id="ARBA00022827"/>
    </source>
</evidence>
<evidence type="ECO:0000259" key="13">
    <source>
        <dbReference type="Pfam" id="PF00890"/>
    </source>
</evidence>
<dbReference type="GO" id="GO:0034628">
    <property type="term" value="P:'de novo' NAD+ biosynthetic process from L-aspartate"/>
    <property type="evidence" value="ECO:0007669"/>
    <property type="project" value="TreeGrafter"/>
</dbReference>
<dbReference type="RefSeq" id="WP_162345844.1">
    <property type="nucleotide sequence ID" value="NZ_JAAEAA010000008.1"/>
</dbReference>
<proteinExistence type="inferred from homology"/>
<evidence type="ECO:0000256" key="2">
    <source>
        <dbReference type="ARBA" id="ARBA00004950"/>
    </source>
</evidence>
<evidence type="ECO:0000256" key="12">
    <source>
        <dbReference type="RuleBase" id="RU362049"/>
    </source>
</evidence>
<dbReference type="Gene3D" id="3.90.700.10">
    <property type="entry name" value="Succinate dehydrogenase/fumarate reductase flavoprotein, catalytic domain"/>
    <property type="match status" value="1"/>
</dbReference>
<evidence type="ECO:0000256" key="5">
    <source>
        <dbReference type="ARBA" id="ARBA00022630"/>
    </source>
</evidence>
<dbReference type="PRINTS" id="PR00368">
    <property type="entry name" value="FADPNR"/>
</dbReference>
<dbReference type="InterPro" id="IPR015939">
    <property type="entry name" value="Fum_Rdtase/Succ_DH_flav-like_C"/>
</dbReference>
<dbReference type="SUPFAM" id="SSF56425">
    <property type="entry name" value="Succinate dehydrogenase/fumarate reductase flavoprotein, catalytic domain"/>
    <property type="match status" value="1"/>
</dbReference>
<dbReference type="AlphaFoldDB" id="A0A6B2H542"/>
<name>A0A6B2H542_9BACT</name>
<evidence type="ECO:0000256" key="1">
    <source>
        <dbReference type="ARBA" id="ARBA00001974"/>
    </source>
</evidence>
<comment type="catalytic activity">
    <reaction evidence="9">
        <text>L-aspartate + O2 = iminosuccinate + H2O2</text>
        <dbReference type="Rhea" id="RHEA:25876"/>
        <dbReference type="ChEBI" id="CHEBI:15379"/>
        <dbReference type="ChEBI" id="CHEBI:16240"/>
        <dbReference type="ChEBI" id="CHEBI:29991"/>
        <dbReference type="ChEBI" id="CHEBI:77875"/>
        <dbReference type="EC" id="1.4.3.16"/>
    </reaction>
    <physiologicalReaction direction="left-to-right" evidence="9">
        <dbReference type="Rhea" id="RHEA:25877"/>
    </physiologicalReaction>
</comment>
<dbReference type="GO" id="GO:0005737">
    <property type="term" value="C:cytoplasm"/>
    <property type="evidence" value="ECO:0007669"/>
    <property type="project" value="UniProtKB-SubCell"/>
</dbReference>
<dbReference type="InterPro" id="IPR005288">
    <property type="entry name" value="NadB"/>
</dbReference>
<dbReference type="UniPathway" id="UPA00253">
    <property type="reaction ID" value="UER00326"/>
</dbReference>
<dbReference type="InterPro" id="IPR003953">
    <property type="entry name" value="FAD-dep_OxRdtase_2_FAD-bd"/>
</dbReference>
<dbReference type="PRINTS" id="PR00411">
    <property type="entry name" value="PNDRDTASEI"/>
</dbReference>
<dbReference type="EC" id="1.4.3.16" evidence="4 10"/>
<comment type="pathway">
    <text evidence="2 12">Cofactor biosynthesis; NAD(+) biosynthesis; iminoaspartate from L-aspartate (oxidase route): step 1/1.</text>
</comment>
<dbReference type="Pfam" id="PF02910">
    <property type="entry name" value="Succ_DH_flav_C"/>
    <property type="match status" value="1"/>
</dbReference>
<dbReference type="InterPro" id="IPR037099">
    <property type="entry name" value="Fum_R/Succ_DH_flav-like_C_sf"/>
</dbReference>
<reference evidence="15 16" key="1">
    <citation type="submission" date="2020-01" db="EMBL/GenBank/DDBJ databases">
        <authorList>
            <person name="Kim M.K."/>
        </authorList>
    </citation>
    <scope>NUCLEOTIDE SEQUENCE [LARGE SCALE GENOMIC DNA]</scope>
    <source>
        <strain evidence="15 16">BT213</strain>
    </source>
</reference>
<dbReference type="Gene3D" id="3.50.50.60">
    <property type="entry name" value="FAD/NAD(P)-binding domain"/>
    <property type="match status" value="1"/>
</dbReference>
<keyword evidence="6 12" id="KW-0662">Pyridine nucleotide biosynthesis</keyword>
<feature type="domain" description="FAD-dependent oxidoreductase 2 FAD-binding" evidence="13">
    <location>
        <begin position="7"/>
        <end position="383"/>
    </location>
</feature>
<keyword evidence="16" id="KW-1185">Reference proteome</keyword>
<evidence type="ECO:0000256" key="6">
    <source>
        <dbReference type="ARBA" id="ARBA00022642"/>
    </source>
</evidence>
<dbReference type="NCBIfam" id="TIGR00551">
    <property type="entry name" value="nadB"/>
    <property type="match status" value="1"/>
</dbReference>